<feature type="binding site" evidence="8">
    <location>
        <position position="275"/>
    </location>
    <ligand>
        <name>substrate</name>
    </ligand>
</feature>
<feature type="binding site" evidence="8">
    <location>
        <begin position="134"/>
        <end position="138"/>
    </location>
    <ligand>
        <name>substrate</name>
    </ligand>
</feature>
<feature type="binding site" evidence="8">
    <location>
        <position position="184"/>
    </location>
    <ligand>
        <name>substrate</name>
    </ligand>
</feature>
<organism evidence="10 11">
    <name type="scientific">Adhaeribacter swui</name>
    <dbReference type="NCBI Taxonomy" id="2086471"/>
    <lineage>
        <taxon>Bacteria</taxon>
        <taxon>Pseudomonadati</taxon>
        <taxon>Bacteroidota</taxon>
        <taxon>Cytophagia</taxon>
        <taxon>Cytophagales</taxon>
        <taxon>Hymenobacteraceae</taxon>
        <taxon>Adhaeribacter</taxon>
    </lineage>
</organism>
<evidence type="ECO:0000256" key="8">
    <source>
        <dbReference type="HAMAP-Rule" id="MF_01445"/>
    </source>
</evidence>
<sequence>MSPTILAIESSCDDTSAAVISGGKVLANIVATQEVHKQYGGVVPELASRAHQQNIVPVVTQALLTAKITKNDLDAVAFTRGPGLLGALLVGSSFAKAFALGLQLTLIEVNHMQAHILAHFIDEPKPQFPFLCLTVSGGHTQIVLVKDYLQMQVLGQTTDDAVGEAFDKSAKLLGLPYPGGPLLDRTAATGNPDRFTFPIVSMPGYDYSFSGIKTSILYFLRENTTKNPNFIAENLPDICASIQNALIKTLLNKLILAAKETGIRQIAIAGGVSANSGLRKALTEAATKYNWQVYIPDFQYCTDNAAMIAIAAHYKFLQGEFTDQYASPDPRYKL</sequence>
<dbReference type="InterPro" id="IPR043129">
    <property type="entry name" value="ATPase_NBD"/>
</dbReference>
<dbReference type="Pfam" id="PF00814">
    <property type="entry name" value="TsaD"/>
    <property type="match status" value="1"/>
</dbReference>
<comment type="similarity">
    <text evidence="8">Belongs to the KAE1 / TsaD family.</text>
</comment>
<evidence type="ECO:0000256" key="3">
    <source>
        <dbReference type="ARBA" id="ARBA00022694"/>
    </source>
</evidence>
<dbReference type="EC" id="2.3.1.234" evidence="8"/>
<comment type="subcellular location">
    <subcellularLocation>
        <location evidence="8">Cytoplasm</location>
    </subcellularLocation>
</comment>
<feature type="domain" description="Gcp-like" evidence="9">
    <location>
        <begin position="24"/>
        <end position="309"/>
    </location>
</feature>
<feature type="binding site" evidence="8">
    <location>
        <position position="180"/>
    </location>
    <ligand>
        <name>substrate</name>
    </ligand>
</feature>
<evidence type="ECO:0000259" key="9">
    <source>
        <dbReference type="Pfam" id="PF00814"/>
    </source>
</evidence>
<comment type="cofactor">
    <cofactor evidence="8">
        <name>Fe(2+)</name>
        <dbReference type="ChEBI" id="CHEBI:29033"/>
    </cofactor>
    <text evidence="8">Binds 1 Fe(2+) ion per subunit.</text>
</comment>
<name>A0A7G7GCY0_9BACT</name>
<keyword evidence="1 8" id="KW-0963">Cytoplasm</keyword>
<keyword evidence="4 8" id="KW-0479">Metal-binding</keyword>
<evidence type="ECO:0000256" key="1">
    <source>
        <dbReference type="ARBA" id="ARBA00022490"/>
    </source>
</evidence>
<evidence type="ECO:0000256" key="6">
    <source>
        <dbReference type="ARBA" id="ARBA00023315"/>
    </source>
</evidence>
<keyword evidence="2 8" id="KW-0808">Transferase</keyword>
<keyword evidence="11" id="KW-1185">Reference proteome</keyword>
<feature type="binding site" evidence="8">
    <location>
        <position position="303"/>
    </location>
    <ligand>
        <name>Fe cation</name>
        <dbReference type="ChEBI" id="CHEBI:24875"/>
    </ligand>
</feature>
<dbReference type="GO" id="GO:0061711">
    <property type="term" value="F:tRNA N(6)-L-threonylcarbamoyladenine synthase activity"/>
    <property type="evidence" value="ECO:0007669"/>
    <property type="project" value="UniProtKB-EC"/>
</dbReference>
<comment type="catalytic activity">
    <reaction evidence="7 8">
        <text>L-threonylcarbamoyladenylate + adenosine(37) in tRNA = N(6)-L-threonylcarbamoyladenosine(37) in tRNA + AMP + H(+)</text>
        <dbReference type="Rhea" id="RHEA:37059"/>
        <dbReference type="Rhea" id="RHEA-COMP:10162"/>
        <dbReference type="Rhea" id="RHEA-COMP:10163"/>
        <dbReference type="ChEBI" id="CHEBI:15378"/>
        <dbReference type="ChEBI" id="CHEBI:73682"/>
        <dbReference type="ChEBI" id="CHEBI:74411"/>
        <dbReference type="ChEBI" id="CHEBI:74418"/>
        <dbReference type="ChEBI" id="CHEBI:456215"/>
        <dbReference type="EC" id="2.3.1.234"/>
    </reaction>
</comment>
<keyword evidence="6 8" id="KW-0012">Acyltransferase</keyword>
<dbReference type="NCBIfam" id="TIGR00329">
    <property type="entry name" value="gcp_kae1"/>
    <property type="match status" value="1"/>
</dbReference>
<proteinExistence type="inferred from homology"/>
<dbReference type="GO" id="GO:0005506">
    <property type="term" value="F:iron ion binding"/>
    <property type="evidence" value="ECO:0007669"/>
    <property type="project" value="UniProtKB-UniRule"/>
</dbReference>
<keyword evidence="3 8" id="KW-0819">tRNA processing</keyword>
<evidence type="ECO:0000256" key="5">
    <source>
        <dbReference type="ARBA" id="ARBA00023004"/>
    </source>
</evidence>
<dbReference type="Proteomes" id="UP000515237">
    <property type="component" value="Chromosome"/>
</dbReference>
<dbReference type="AlphaFoldDB" id="A0A7G7GCY0"/>
<feature type="binding site" evidence="8">
    <location>
        <position position="167"/>
    </location>
    <ligand>
        <name>substrate</name>
    </ligand>
</feature>
<feature type="binding site" evidence="8">
    <location>
        <position position="111"/>
    </location>
    <ligand>
        <name>Fe cation</name>
        <dbReference type="ChEBI" id="CHEBI:24875"/>
    </ligand>
</feature>
<dbReference type="PANTHER" id="PTHR11735:SF6">
    <property type="entry name" value="TRNA N6-ADENOSINE THREONYLCARBAMOYLTRANSFERASE, MITOCHONDRIAL"/>
    <property type="match status" value="1"/>
</dbReference>
<protein>
    <recommendedName>
        <fullName evidence="8">tRNA N6-adenosine threonylcarbamoyltransferase</fullName>
        <ecNumber evidence="8">2.3.1.234</ecNumber>
    </recommendedName>
    <alternativeName>
        <fullName evidence="8">N6-L-threonylcarbamoyladenine synthase</fullName>
        <shortName evidence="8">t(6)A synthase</shortName>
    </alternativeName>
    <alternativeName>
        <fullName evidence="8">t(6)A37 threonylcarbamoyladenosine biosynthesis protein TsaD</fullName>
    </alternativeName>
    <alternativeName>
        <fullName evidence="8">tRNA threonylcarbamoyladenosine biosynthesis protein TsaD</fullName>
    </alternativeName>
</protein>
<dbReference type="PRINTS" id="PR00789">
    <property type="entry name" value="OSIALOPTASE"/>
</dbReference>
<dbReference type="NCBIfam" id="TIGR03723">
    <property type="entry name" value="T6A_TsaD_YgjD"/>
    <property type="match status" value="1"/>
</dbReference>
<dbReference type="GO" id="GO:0002949">
    <property type="term" value="P:tRNA threonylcarbamoyladenosine modification"/>
    <property type="evidence" value="ECO:0007669"/>
    <property type="project" value="UniProtKB-UniRule"/>
</dbReference>
<dbReference type="KEGG" id="aswu:HUW51_20660"/>
<dbReference type="InterPro" id="IPR022450">
    <property type="entry name" value="TsaD"/>
</dbReference>
<dbReference type="EMBL" id="CP055156">
    <property type="protein sequence ID" value="QNF35014.1"/>
    <property type="molecule type" value="Genomic_DNA"/>
</dbReference>
<keyword evidence="5 8" id="KW-0408">Iron</keyword>
<gene>
    <name evidence="8 10" type="primary">tsaD</name>
    <name evidence="10" type="ORF">HUW51_20660</name>
</gene>
<reference evidence="10 11" key="1">
    <citation type="journal article" date="2018" name="Int. J. Syst. Evol. Microbiol.">
        <title>Adhaeribacter swui sp. nov., isolated from wet mud.</title>
        <authorList>
            <person name="Kim D.U."/>
            <person name="Kim K.W."/>
            <person name="Kang M.S."/>
            <person name="Kim J.Y."/>
            <person name="Jang J.H."/>
            <person name="Kim M.K."/>
        </authorList>
    </citation>
    <scope>NUCLEOTIDE SEQUENCE [LARGE SCALE GENOMIC DNA]</scope>
    <source>
        <strain evidence="10 11">KCTC 52873</strain>
    </source>
</reference>
<dbReference type="InterPro" id="IPR000905">
    <property type="entry name" value="Gcp-like_dom"/>
</dbReference>
<dbReference type="SUPFAM" id="SSF53067">
    <property type="entry name" value="Actin-like ATPase domain"/>
    <property type="match status" value="1"/>
</dbReference>
<evidence type="ECO:0000256" key="2">
    <source>
        <dbReference type="ARBA" id="ARBA00022679"/>
    </source>
</evidence>
<evidence type="ECO:0000256" key="4">
    <source>
        <dbReference type="ARBA" id="ARBA00022723"/>
    </source>
</evidence>
<dbReference type="GO" id="GO:0005737">
    <property type="term" value="C:cytoplasm"/>
    <property type="evidence" value="ECO:0007669"/>
    <property type="project" value="UniProtKB-SubCell"/>
</dbReference>
<evidence type="ECO:0000256" key="7">
    <source>
        <dbReference type="ARBA" id="ARBA00048117"/>
    </source>
</evidence>
<feature type="binding site" evidence="8">
    <location>
        <position position="115"/>
    </location>
    <ligand>
        <name>Fe cation</name>
        <dbReference type="ChEBI" id="CHEBI:24875"/>
    </ligand>
</feature>
<dbReference type="RefSeq" id="WP_185271506.1">
    <property type="nucleotide sequence ID" value="NZ_CP055156.1"/>
</dbReference>
<dbReference type="PANTHER" id="PTHR11735">
    <property type="entry name" value="TRNA N6-ADENOSINE THREONYLCARBAMOYLTRANSFERASE"/>
    <property type="match status" value="1"/>
</dbReference>
<dbReference type="Gene3D" id="3.30.420.40">
    <property type="match status" value="2"/>
</dbReference>
<dbReference type="CDD" id="cd24133">
    <property type="entry name" value="ASKHA_NBD_TsaD_bac"/>
    <property type="match status" value="1"/>
</dbReference>
<comment type="function">
    <text evidence="8">Required for the formation of a threonylcarbamoyl group on adenosine at position 37 (t(6)A37) in tRNAs that read codons beginning with adenine. Is involved in the transfer of the threonylcarbamoyl moiety of threonylcarbamoyl-AMP (TC-AMP) to the N6 group of A37, together with TsaE and TsaB. TsaD likely plays a direct catalytic role in this reaction.</text>
</comment>
<evidence type="ECO:0000313" key="10">
    <source>
        <dbReference type="EMBL" id="QNF35014.1"/>
    </source>
</evidence>
<dbReference type="FunFam" id="3.30.420.40:FF:000040">
    <property type="entry name" value="tRNA N6-adenosine threonylcarbamoyltransferase"/>
    <property type="match status" value="1"/>
</dbReference>
<dbReference type="InterPro" id="IPR017861">
    <property type="entry name" value="KAE1/TsaD"/>
</dbReference>
<evidence type="ECO:0000313" key="11">
    <source>
        <dbReference type="Proteomes" id="UP000515237"/>
    </source>
</evidence>
<accession>A0A7G7GCY0</accession>
<dbReference type="HAMAP" id="MF_01445">
    <property type="entry name" value="TsaD"/>
    <property type="match status" value="1"/>
</dbReference>